<dbReference type="FunFam" id="3.40.50.300:FF:001011">
    <property type="entry name" value="tRNA(Met) cytidine acetyltransferase TmcA"/>
    <property type="match status" value="1"/>
</dbReference>
<dbReference type="SUPFAM" id="SSF52540">
    <property type="entry name" value="P-loop containing nucleoside triphosphate hydrolases"/>
    <property type="match status" value="1"/>
</dbReference>
<dbReference type="InterPro" id="IPR032672">
    <property type="entry name" value="TmcA/NAT10/Kre33"/>
</dbReference>
<dbReference type="InterPro" id="IPR013562">
    <property type="entry name" value="TmcA/NAT10_N"/>
</dbReference>
<dbReference type="Gene3D" id="3.40.50.11040">
    <property type="match status" value="1"/>
</dbReference>
<keyword evidence="2 9" id="KW-0820">tRNA-binding</keyword>
<dbReference type="KEGG" id="eta:ETA_10700"/>
<keyword evidence="12" id="KW-1185">Reference proteome</keyword>
<evidence type="ECO:0000256" key="9">
    <source>
        <dbReference type="HAMAP-Rule" id="MF_01886"/>
    </source>
</evidence>
<accession>B2VE48</accession>
<dbReference type="GO" id="GO:1904812">
    <property type="term" value="P:rRNA acetylation involved in maturation of SSU-rRNA"/>
    <property type="evidence" value="ECO:0007669"/>
    <property type="project" value="TreeGrafter"/>
</dbReference>
<dbReference type="EMBL" id="CU468135">
    <property type="protein sequence ID" value="CAO96116.1"/>
    <property type="molecule type" value="Genomic_DNA"/>
</dbReference>
<dbReference type="GO" id="GO:1990883">
    <property type="term" value="F:18S rRNA cytidine N-acetyltransferase activity"/>
    <property type="evidence" value="ECO:0007669"/>
    <property type="project" value="TreeGrafter"/>
</dbReference>
<comment type="function">
    <text evidence="9">Catalyzes the formation of N(4)-acetylcytidine (ac(4)C) at the wobble position of tRNA(Met), by using acetyl-CoA as an acetyl donor and ATP (or GTP).</text>
</comment>
<keyword evidence="1 9" id="KW-0963">Cytoplasm</keyword>
<organism evidence="11 12">
    <name type="scientific">Erwinia tasmaniensis (strain DSM 17950 / CFBP 7177 / CIP 109463 / NCPPB 4357 / Et1/99)</name>
    <dbReference type="NCBI Taxonomy" id="465817"/>
    <lineage>
        <taxon>Bacteria</taxon>
        <taxon>Pseudomonadati</taxon>
        <taxon>Pseudomonadota</taxon>
        <taxon>Gammaproteobacteria</taxon>
        <taxon>Enterobacterales</taxon>
        <taxon>Erwiniaceae</taxon>
        <taxon>Erwinia</taxon>
    </lineage>
</organism>
<keyword evidence="6 9" id="KW-0067">ATP-binding</keyword>
<evidence type="ECO:0000256" key="2">
    <source>
        <dbReference type="ARBA" id="ARBA00022555"/>
    </source>
</evidence>
<dbReference type="InterPro" id="IPR027417">
    <property type="entry name" value="P-loop_NTPase"/>
</dbReference>
<dbReference type="PROSITE" id="PS51186">
    <property type="entry name" value="GNAT"/>
    <property type="match status" value="1"/>
</dbReference>
<dbReference type="Proteomes" id="UP000001726">
    <property type="component" value="Chromosome"/>
</dbReference>
<evidence type="ECO:0000259" key="10">
    <source>
        <dbReference type="PROSITE" id="PS51186"/>
    </source>
</evidence>
<dbReference type="Gene3D" id="3.40.50.300">
    <property type="entry name" value="P-loop containing nucleotide triphosphate hydrolases"/>
    <property type="match status" value="1"/>
</dbReference>
<dbReference type="Gene3D" id="1.20.120.890">
    <property type="entry name" value="tRNA(Met) cytidine acetyltransferase, tail domain"/>
    <property type="match status" value="1"/>
</dbReference>
<protein>
    <recommendedName>
        <fullName evidence="9">tRNA(Met) cytidine acetyltransferase TmcA</fullName>
        <ecNumber evidence="9">2.3.1.193</ecNumber>
    </recommendedName>
</protein>
<dbReference type="STRING" id="465817.ETA_10700"/>
<dbReference type="GO" id="GO:0002101">
    <property type="term" value="P:tRNA wobble cytosine modification"/>
    <property type="evidence" value="ECO:0007669"/>
    <property type="project" value="UniProtKB-UniRule"/>
</dbReference>
<dbReference type="GO" id="GO:0005737">
    <property type="term" value="C:cytoplasm"/>
    <property type="evidence" value="ECO:0007669"/>
    <property type="project" value="UniProtKB-SubCell"/>
</dbReference>
<dbReference type="RefSeq" id="WP_012440816.1">
    <property type="nucleotide sequence ID" value="NC_010694.1"/>
</dbReference>
<dbReference type="HAMAP" id="MF_01886">
    <property type="entry name" value="tRNA_acetyltr_TmcA"/>
    <property type="match status" value="1"/>
</dbReference>
<feature type="binding site" evidence="9">
    <location>
        <position position="317"/>
    </location>
    <ligand>
        <name>ATP</name>
        <dbReference type="ChEBI" id="CHEBI:30616"/>
    </ligand>
</feature>
<dbReference type="FunFam" id="3.40.50.11040:FF:000003">
    <property type="entry name" value="tRNA(Met) cytidine acetyltransferase TmcA"/>
    <property type="match status" value="1"/>
</dbReference>
<evidence type="ECO:0000313" key="12">
    <source>
        <dbReference type="Proteomes" id="UP000001726"/>
    </source>
</evidence>
<dbReference type="Pfam" id="PF05127">
    <property type="entry name" value="NAT10_TcmA_helicase"/>
    <property type="match status" value="1"/>
</dbReference>
<dbReference type="InterPro" id="IPR000182">
    <property type="entry name" value="GNAT_dom"/>
</dbReference>
<comment type="similarity">
    <text evidence="9">Belongs to the TmcA family.</text>
</comment>
<name>B2VE48_ERWT9</name>
<comment type="subcellular location">
    <subcellularLocation>
        <location evidence="9">Cytoplasm</location>
    </subcellularLocation>
</comment>
<keyword evidence="8 9" id="KW-0012">Acyltransferase</keyword>
<dbReference type="Pfam" id="PF13718">
    <property type="entry name" value="GNAT_acetyltr_2"/>
    <property type="match status" value="1"/>
</dbReference>
<reference evidence="11 12" key="1">
    <citation type="journal article" date="2008" name="Environ. Microbiol.">
        <title>The genome of Erwinia tasmaniensis strain Et1/99, a non-pathogenic bacterium in the genus Erwinia.</title>
        <authorList>
            <person name="Kube M."/>
            <person name="Migdoll A.M."/>
            <person name="Mueller I."/>
            <person name="Kuhl H."/>
            <person name="Beck A."/>
            <person name="Reinhardt R."/>
            <person name="Geider K."/>
        </authorList>
    </citation>
    <scope>NUCLEOTIDE SEQUENCE [LARGE SCALE GENOMIC DNA]</scope>
    <source>
        <strain evidence="12">DSM 17950 / CFBP 7177 / CIP 109463 / NCPPB 4357 / Et1/99</strain>
    </source>
</reference>
<dbReference type="eggNOG" id="COG1444">
    <property type="taxonomic scope" value="Bacteria"/>
</dbReference>
<dbReference type="Gene3D" id="3.40.630.30">
    <property type="match status" value="1"/>
</dbReference>
<dbReference type="InterPro" id="IPR024914">
    <property type="entry name" value="tRNA_acetyltr_TmcA"/>
</dbReference>
<evidence type="ECO:0000313" key="11">
    <source>
        <dbReference type="EMBL" id="CAO96116.1"/>
    </source>
</evidence>
<evidence type="ECO:0000256" key="5">
    <source>
        <dbReference type="ARBA" id="ARBA00022741"/>
    </source>
</evidence>
<dbReference type="HOGENOM" id="CLU_004652_1_1_6"/>
<dbReference type="OrthoDB" id="5578851at2"/>
<dbReference type="PANTHER" id="PTHR10925:SF5">
    <property type="entry name" value="RNA CYTIDINE ACETYLTRANSFERASE"/>
    <property type="match status" value="1"/>
</dbReference>
<proteinExistence type="inferred from homology"/>
<dbReference type="FunFam" id="3.40.630.30:FF:000054">
    <property type="entry name" value="tRNA(Met) cytidine acetyltransferase TmcA"/>
    <property type="match status" value="1"/>
</dbReference>
<evidence type="ECO:0000256" key="7">
    <source>
        <dbReference type="ARBA" id="ARBA00022884"/>
    </source>
</evidence>
<feature type="binding site" evidence="9">
    <location>
        <position position="503"/>
    </location>
    <ligand>
        <name>acetyl-CoA</name>
        <dbReference type="ChEBI" id="CHEBI:57288"/>
    </ligand>
</feature>
<keyword evidence="4 9" id="KW-0819">tRNA processing</keyword>
<dbReference type="InterPro" id="IPR033442">
    <property type="entry name" value="TmcA_tRNA_bind"/>
</dbReference>
<evidence type="ECO:0000256" key="1">
    <source>
        <dbReference type="ARBA" id="ARBA00022490"/>
    </source>
</evidence>
<dbReference type="GO" id="GO:0000049">
    <property type="term" value="F:tRNA binding"/>
    <property type="evidence" value="ECO:0007669"/>
    <property type="project" value="UniProtKB-UniRule"/>
</dbReference>
<feature type="binding site" evidence="9">
    <location>
        <position position="174"/>
    </location>
    <ligand>
        <name>ATP</name>
        <dbReference type="ChEBI" id="CHEBI:30616"/>
    </ligand>
</feature>
<dbReference type="InterPro" id="IPR038321">
    <property type="entry name" value="TmcA_C_sf"/>
</dbReference>
<dbReference type="EC" id="2.3.1.193" evidence="9"/>
<dbReference type="GO" id="GO:0051391">
    <property type="term" value="P:tRNA acetylation"/>
    <property type="evidence" value="ECO:0007669"/>
    <property type="project" value="UniProtKB-UniRule"/>
</dbReference>
<dbReference type="InterPro" id="IPR007807">
    <property type="entry name" value="TcmA/NAT10_helicase"/>
</dbReference>
<feature type="domain" description="N-acetyltransferase" evidence="10">
    <location>
        <begin position="346"/>
        <end position="528"/>
    </location>
</feature>
<keyword evidence="3 9" id="KW-0808">Transferase</keyword>
<dbReference type="PANTHER" id="PTHR10925">
    <property type="entry name" value="N-ACETYLTRANSFERASE 10"/>
    <property type="match status" value="1"/>
</dbReference>
<dbReference type="SUPFAM" id="SSF55729">
    <property type="entry name" value="Acyl-CoA N-acyltransferases (Nat)"/>
    <property type="match status" value="1"/>
</dbReference>
<dbReference type="Pfam" id="PF08351">
    <property type="entry name" value="TmcA_N"/>
    <property type="match status" value="1"/>
</dbReference>
<dbReference type="Pfam" id="PF17176">
    <property type="entry name" value="tRNA_bind_3"/>
    <property type="match status" value="1"/>
</dbReference>
<evidence type="ECO:0000256" key="6">
    <source>
        <dbReference type="ARBA" id="ARBA00022840"/>
    </source>
</evidence>
<dbReference type="AlphaFoldDB" id="B2VE48"/>
<dbReference type="GO" id="GO:0005524">
    <property type="term" value="F:ATP binding"/>
    <property type="evidence" value="ECO:0007669"/>
    <property type="project" value="UniProtKB-UniRule"/>
</dbReference>
<gene>
    <name evidence="11" type="primary">ypfI</name>
    <name evidence="9" type="synonym">tmcA</name>
    <name evidence="11" type="ordered locus">ETA_10700</name>
</gene>
<dbReference type="InterPro" id="IPR016181">
    <property type="entry name" value="Acyl_CoA_acyltransferase"/>
</dbReference>
<keyword evidence="5 9" id="KW-0547">Nucleotide-binding</keyword>
<comment type="caution">
    <text evidence="9">Lacks conserved residue(s) required for the propagation of feature annotation.</text>
</comment>
<sequence>MSDLLKATGQIERLGWRRLLVISGDASWCEQQAAVCMAQLPGDWLTVGEQPLTAQYCTPQAVRTLLGRELHHVLFDARRGFHAEALAALAGTLQAGSWLVMLVPEWQRWPLQPDTDSIRWSEGDSPIPSPFFIHRFQQLLLEDNRIVLWRQHHGCSVPDLPDPLTRPGDNSGQQQQVLAALLCAKPGIYVVTAARGRGKSALAGMLAARWPGLSLVTAPAKVSTDVLAHYAGEHFRFVAPDRLLAEAHRLRAGIDWLLIDEAAAIPSPLLQQLVALFPYVLMTTTVQGYEGTGRGFLLKFCAALPNVTAHQLDLPLRYAAEDPLEQFISRALLFEDAVSAPRPDAVDIRSLEQGDWARRPDRMAAVYRLLTSAHYRTSPLDLRRMMDAPGMHFSAALQGDDIQGALWLVDEGGLSAELATAVWAGYRRPRGNLVAQSLAAHAGQPEAPQLRSRRISRIALAPTLRGRGIGQQLISRSCRAASGLDFLSVSFGFTPRLWRFWQRCGFQLVRFGSQREASSGCYTAMALYPLTRAGQRLTERATGRLARDGYWLRQLLDQENLPLATGFDGQLNEDDWQELAGFAWAQRPYEASLAALGRLVSQKACRLPLLYAALIEGQSVTQICQHFSLAGRKALLIDWRREAEQGLLLLDEPRALCCRRWVSGLG</sequence>
<keyword evidence="7 9" id="KW-0694">RNA-binding</keyword>
<evidence type="ECO:0000256" key="3">
    <source>
        <dbReference type="ARBA" id="ARBA00022679"/>
    </source>
</evidence>
<dbReference type="GO" id="GO:0051392">
    <property type="term" value="F:tRNA cytidine N4-acetyltransferase activity"/>
    <property type="evidence" value="ECO:0007669"/>
    <property type="project" value="UniProtKB-UniRule"/>
</dbReference>
<comment type="catalytic activity">
    <reaction evidence="9">
        <text>cytidine(34) in elongator tRNA(Met) + acetyl-CoA + ATP + H2O = N(4)-acetylcytidine(34) in elongator tRNA(Met) + ADP + phosphate + CoA + H(+)</text>
        <dbReference type="Rhea" id="RHEA:43788"/>
        <dbReference type="Rhea" id="RHEA-COMP:10693"/>
        <dbReference type="Rhea" id="RHEA-COMP:10694"/>
        <dbReference type="ChEBI" id="CHEBI:15377"/>
        <dbReference type="ChEBI" id="CHEBI:15378"/>
        <dbReference type="ChEBI" id="CHEBI:30616"/>
        <dbReference type="ChEBI" id="CHEBI:43474"/>
        <dbReference type="ChEBI" id="CHEBI:57287"/>
        <dbReference type="ChEBI" id="CHEBI:57288"/>
        <dbReference type="ChEBI" id="CHEBI:74900"/>
        <dbReference type="ChEBI" id="CHEBI:82748"/>
        <dbReference type="ChEBI" id="CHEBI:456216"/>
        <dbReference type="EC" id="2.3.1.193"/>
    </reaction>
</comment>
<evidence type="ECO:0000256" key="8">
    <source>
        <dbReference type="ARBA" id="ARBA00023315"/>
    </source>
</evidence>
<evidence type="ECO:0000256" key="4">
    <source>
        <dbReference type="ARBA" id="ARBA00022694"/>
    </source>
</evidence>